<dbReference type="InterPro" id="IPR000847">
    <property type="entry name" value="LysR_HTH_N"/>
</dbReference>
<evidence type="ECO:0000256" key="2">
    <source>
        <dbReference type="ARBA" id="ARBA00023015"/>
    </source>
</evidence>
<protein>
    <submittedName>
        <fullName evidence="6">LysR family transcriptional regulator</fullName>
    </submittedName>
</protein>
<keyword evidence="4" id="KW-0804">Transcription</keyword>
<dbReference type="GO" id="GO:0006351">
    <property type="term" value="P:DNA-templated transcription"/>
    <property type="evidence" value="ECO:0007669"/>
    <property type="project" value="TreeGrafter"/>
</dbReference>
<evidence type="ECO:0000313" key="6">
    <source>
        <dbReference type="EMBL" id="QEI08590.1"/>
    </source>
</evidence>
<dbReference type="SUPFAM" id="SSF53850">
    <property type="entry name" value="Periplasmic binding protein-like II"/>
    <property type="match status" value="1"/>
</dbReference>
<keyword evidence="3" id="KW-0238">DNA-binding</keyword>
<dbReference type="RefSeq" id="WP_148818061.1">
    <property type="nucleotide sequence ID" value="NZ_CP043046.1"/>
</dbReference>
<dbReference type="PROSITE" id="PS50931">
    <property type="entry name" value="HTH_LYSR"/>
    <property type="match status" value="1"/>
</dbReference>
<sequence length="307" mass="34046">MDAFSDLSLFAQIAKLGSMAAAAQELGVTPPVVSRRLAALEARLGARLLNRTTRRLSLTPEGEQYLNDGARILEQLTALEHRVGGGSHQPQGTIRIGATLGFGRLYIAPVLSRFTEEFPQVDVQLHLTDRPINLVKQGFDLVIRFGEQADSRLTARLLANNQRLLCAAPSYLEAHGAPMTPRELGKHNCIFIREGDETYGTWYLRRNGETDAVKVRSNLSSNDGTAALSWALEGRGILLRSQWDVAEHIRNHALTPILTEWATPAADVYVMFQATRQMPAKTRALVDRLVSAFEPWRQRGPAPYGPW</sequence>
<dbReference type="InterPro" id="IPR005119">
    <property type="entry name" value="LysR_subst-bd"/>
</dbReference>
<organism evidence="6 7">
    <name type="scientific">Pigmentiphaga aceris</name>
    <dbReference type="NCBI Taxonomy" id="1940612"/>
    <lineage>
        <taxon>Bacteria</taxon>
        <taxon>Pseudomonadati</taxon>
        <taxon>Pseudomonadota</taxon>
        <taxon>Betaproteobacteria</taxon>
        <taxon>Burkholderiales</taxon>
        <taxon>Alcaligenaceae</taxon>
        <taxon>Pigmentiphaga</taxon>
    </lineage>
</organism>
<evidence type="ECO:0000256" key="3">
    <source>
        <dbReference type="ARBA" id="ARBA00023125"/>
    </source>
</evidence>
<dbReference type="InterPro" id="IPR036390">
    <property type="entry name" value="WH_DNA-bd_sf"/>
</dbReference>
<dbReference type="PANTHER" id="PTHR30537">
    <property type="entry name" value="HTH-TYPE TRANSCRIPTIONAL REGULATOR"/>
    <property type="match status" value="1"/>
</dbReference>
<dbReference type="Gene3D" id="1.10.10.10">
    <property type="entry name" value="Winged helix-like DNA-binding domain superfamily/Winged helix DNA-binding domain"/>
    <property type="match status" value="1"/>
</dbReference>
<dbReference type="Gene3D" id="3.40.190.290">
    <property type="match status" value="1"/>
</dbReference>
<dbReference type="SUPFAM" id="SSF46785">
    <property type="entry name" value="Winged helix' DNA-binding domain"/>
    <property type="match status" value="1"/>
</dbReference>
<dbReference type="Proteomes" id="UP000325161">
    <property type="component" value="Chromosome"/>
</dbReference>
<dbReference type="CDD" id="cd08479">
    <property type="entry name" value="PBP2_CrgA_like_9"/>
    <property type="match status" value="1"/>
</dbReference>
<feature type="domain" description="HTH lysR-type" evidence="5">
    <location>
        <begin position="1"/>
        <end position="59"/>
    </location>
</feature>
<evidence type="ECO:0000256" key="4">
    <source>
        <dbReference type="ARBA" id="ARBA00023163"/>
    </source>
</evidence>
<reference evidence="6 7" key="1">
    <citation type="submission" date="2019-08" db="EMBL/GenBank/DDBJ databases">
        <title>Amphibian skin-associated Pigmentiphaga: genome sequence and occurrence across geography and hosts.</title>
        <authorList>
            <person name="Bletz M.C."/>
            <person name="Bunk B."/>
            <person name="Sproeer C."/>
            <person name="Biwer P."/>
            <person name="Reiter S."/>
            <person name="Rabemananjara F.C.E."/>
            <person name="Schulz S."/>
            <person name="Overmann J."/>
            <person name="Vences M."/>
        </authorList>
    </citation>
    <scope>NUCLEOTIDE SEQUENCE [LARGE SCALE GENOMIC DNA]</scope>
    <source>
        <strain evidence="6 7">Mada1488</strain>
    </source>
</reference>
<name>A0A5C0B5K7_9BURK</name>
<evidence type="ECO:0000259" key="5">
    <source>
        <dbReference type="PROSITE" id="PS50931"/>
    </source>
</evidence>
<dbReference type="GO" id="GO:0003700">
    <property type="term" value="F:DNA-binding transcription factor activity"/>
    <property type="evidence" value="ECO:0007669"/>
    <property type="project" value="InterPro"/>
</dbReference>
<dbReference type="OrthoDB" id="8954631at2"/>
<dbReference type="FunFam" id="1.10.10.10:FF:000001">
    <property type="entry name" value="LysR family transcriptional regulator"/>
    <property type="match status" value="1"/>
</dbReference>
<dbReference type="Pfam" id="PF03466">
    <property type="entry name" value="LysR_substrate"/>
    <property type="match status" value="1"/>
</dbReference>
<dbReference type="EMBL" id="CP043046">
    <property type="protein sequence ID" value="QEI08590.1"/>
    <property type="molecule type" value="Genomic_DNA"/>
</dbReference>
<dbReference type="InterPro" id="IPR058163">
    <property type="entry name" value="LysR-type_TF_proteobact-type"/>
</dbReference>
<dbReference type="Pfam" id="PF00126">
    <property type="entry name" value="HTH_1"/>
    <property type="match status" value="1"/>
</dbReference>
<keyword evidence="2" id="KW-0805">Transcription regulation</keyword>
<proteinExistence type="inferred from homology"/>
<dbReference type="FunFam" id="3.40.190.290:FF:000001">
    <property type="entry name" value="Transcriptional regulator, LysR family"/>
    <property type="match status" value="1"/>
</dbReference>
<dbReference type="AlphaFoldDB" id="A0A5C0B5K7"/>
<evidence type="ECO:0000313" key="7">
    <source>
        <dbReference type="Proteomes" id="UP000325161"/>
    </source>
</evidence>
<comment type="similarity">
    <text evidence="1">Belongs to the LysR transcriptional regulatory family.</text>
</comment>
<keyword evidence="7" id="KW-1185">Reference proteome</keyword>
<dbReference type="InterPro" id="IPR036388">
    <property type="entry name" value="WH-like_DNA-bd_sf"/>
</dbReference>
<dbReference type="GO" id="GO:0043565">
    <property type="term" value="F:sequence-specific DNA binding"/>
    <property type="evidence" value="ECO:0007669"/>
    <property type="project" value="TreeGrafter"/>
</dbReference>
<gene>
    <name evidence="6" type="ORF">FXN63_24165</name>
</gene>
<evidence type="ECO:0000256" key="1">
    <source>
        <dbReference type="ARBA" id="ARBA00009437"/>
    </source>
</evidence>
<accession>A0A5C0B5K7</accession>
<dbReference type="KEGG" id="pacr:FXN63_24165"/>
<dbReference type="PANTHER" id="PTHR30537:SF5">
    <property type="entry name" value="HTH-TYPE TRANSCRIPTIONAL ACTIVATOR TTDR-RELATED"/>
    <property type="match status" value="1"/>
</dbReference>